<evidence type="ECO:0000313" key="3">
    <source>
        <dbReference type="EMBL" id="SSA38714.1"/>
    </source>
</evidence>
<proteinExistence type="predicted"/>
<dbReference type="EMBL" id="QGDJ01000001">
    <property type="protein sequence ID" value="PWJ22436.1"/>
    <property type="molecule type" value="Genomic_DNA"/>
</dbReference>
<dbReference type="AlphaFoldDB" id="A0A2Y9A2P7"/>
<dbReference type="PANTHER" id="PTHR34203:SF15">
    <property type="entry name" value="SLL1173 PROTEIN"/>
    <property type="match status" value="1"/>
</dbReference>
<keyword evidence="3" id="KW-0489">Methyltransferase</keyword>
<evidence type="ECO:0000313" key="4">
    <source>
        <dbReference type="Proteomes" id="UP000245839"/>
    </source>
</evidence>
<accession>A0A2Y9A2P7</accession>
<feature type="domain" description="Methyltransferase FkbM" evidence="1">
    <location>
        <begin position="40"/>
        <end position="181"/>
    </location>
</feature>
<dbReference type="Pfam" id="PF05050">
    <property type="entry name" value="Methyltransf_21"/>
    <property type="match status" value="1"/>
</dbReference>
<dbReference type="Gene3D" id="3.40.50.150">
    <property type="entry name" value="Vaccinia Virus protein VP39"/>
    <property type="match status" value="1"/>
</dbReference>
<dbReference type="InterPro" id="IPR052514">
    <property type="entry name" value="SAM-dependent_MTase"/>
</dbReference>
<dbReference type="Proteomes" id="UP000245839">
    <property type="component" value="Unassembled WGS sequence"/>
</dbReference>
<dbReference type="PANTHER" id="PTHR34203">
    <property type="entry name" value="METHYLTRANSFERASE, FKBM FAMILY PROTEIN"/>
    <property type="match status" value="1"/>
</dbReference>
<reference evidence="2 4" key="2">
    <citation type="submission" date="2018-03" db="EMBL/GenBank/DDBJ databases">
        <title>Genomic Encyclopedia of Archaeal and Bacterial Type Strains, Phase II (KMG-II): from individual species to whole genera.</title>
        <authorList>
            <person name="Goeker M."/>
        </authorList>
    </citation>
    <scope>NUCLEOTIDE SEQUENCE [LARGE SCALE GENOMIC DNA]</scope>
    <source>
        <strain evidence="2 4">DSM 25227</strain>
    </source>
</reference>
<evidence type="ECO:0000313" key="5">
    <source>
        <dbReference type="Proteomes" id="UP000251571"/>
    </source>
</evidence>
<gene>
    <name evidence="2" type="ORF">BCF38_101850</name>
    <name evidence="3" type="ORF">SAMN05421539_101850</name>
</gene>
<dbReference type="NCBIfam" id="TIGR01444">
    <property type="entry name" value="fkbM_fam"/>
    <property type="match status" value="1"/>
</dbReference>
<dbReference type="RefSeq" id="WP_109562989.1">
    <property type="nucleotide sequence ID" value="NZ_QGDJ01000001.1"/>
</dbReference>
<protein>
    <submittedName>
        <fullName evidence="2">FkbM family methyltransferase</fullName>
    </submittedName>
    <submittedName>
        <fullName evidence="3">Methyltransferase, FkbM family</fullName>
    </submittedName>
</protein>
<dbReference type="EMBL" id="UETC01000001">
    <property type="protein sequence ID" value="SSA38714.1"/>
    <property type="molecule type" value="Genomic_DNA"/>
</dbReference>
<keyword evidence="3" id="KW-0808">Transferase</keyword>
<dbReference type="GO" id="GO:0032259">
    <property type="term" value="P:methylation"/>
    <property type="evidence" value="ECO:0007669"/>
    <property type="project" value="UniProtKB-KW"/>
</dbReference>
<evidence type="ECO:0000259" key="1">
    <source>
        <dbReference type="Pfam" id="PF05050"/>
    </source>
</evidence>
<dbReference type="InterPro" id="IPR029063">
    <property type="entry name" value="SAM-dependent_MTases_sf"/>
</dbReference>
<evidence type="ECO:0000313" key="2">
    <source>
        <dbReference type="EMBL" id="PWJ22436.1"/>
    </source>
</evidence>
<keyword evidence="4" id="KW-1185">Reference proteome</keyword>
<name>A0A2Y9A2P7_9RHOB</name>
<dbReference type="InterPro" id="IPR006342">
    <property type="entry name" value="FkbM_mtfrase"/>
</dbReference>
<dbReference type="OrthoDB" id="4104638at2"/>
<dbReference type="SUPFAM" id="SSF53335">
    <property type="entry name" value="S-adenosyl-L-methionine-dependent methyltransferases"/>
    <property type="match status" value="1"/>
</dbReference>
<dbReference type="Proteomes" id="UP000251571">
    <property type="component" value="Unassembled WGS sequence"/>
</dbReference>
<organism evidence="3 5">
    <name type="scientific">Jannaschia seohaensis</name>
    <dbReference type="NCBI Taxonomy" id="475081"/>
    <lineage>
        <taxon>Bacteria</taxon>
        <taxon>Pseudomonadati</taxon>
        <taxon>Pseudomonadota</taxon>
        <taxon>Alphaproteobacteria</taxon>
        <taxon>Rhodobacterales</taxon>
        <taxon>Roseobacteraceae</taxon>
        <taxon>Jannaschia</taxon>
    </lineage>
</organism>
<reference evidence="3 5" key="1">
    <citation type="submission" date="2016-10" db="EMBL/GenBank/DDBJ databases">
        <authorList>
            <person name="Cai Z."/>
        </authorList>
    </citation>
    <scope>NUCLEOTIDE SEQUENCE [LARGE SCALE GENOMIC DNA]</scope>
    <source>
        <strain evidence="3 5">DSM 25227</strain>
    </source>
</reference>
<dbReference type="GO" id="GO:0008168">
    <property type="term" value="F:methyltransferase activity"/>
    <property type="evidence" value="ECO:0007669"/>
    <property type="project" value="UniProtKB-KW"/>
</dbReference>
<sequence length="243" mass="26248">MGSDTPLGRSLDIYYRDRARTARMDLLNARFVRSGGLAFDIGAHLGDRTDSFLRLGASVVALEPQPRLFRALRLLHGRKPGATLIQAAAGARPGEIDLLVNSANPTVSTASPALVAAARDAEGWRGEVWDRRLTVPVTTLDALIAAHGLPDFVKIDVEGHEAEVLSGLSTPLPALSFEITTIQRDVAVACLDRMERLGRYDYALSLGESHALGPWRTPSEMRAELRALPASANSGDVYARRVT</sequence>